<evidence type="ECO:0000313" key="3">
    <source>
        <dbReference type="Proteomes" id="UP000582837"/>
    </source>
</evidence>
<proteinExistence type="predicted"/>
<dbReference type="AlphaFoldDB" id="A0A841GY71"/>
<comment type="caution">
    <text evidence="2">The sequence shown here is derived from an EMBL/GenBank/DDBJ whole genome shotgun (WGS) entry which is preliminary data.</text>
</comment>
<dbReference type="EMBL" id="JACHIA010000005">
    <property type="protein sequence ID" value="MBB6070693.1"/>
    <property type="molecule type" value="Genomic_DNA"/>
</dbReference>
<dbReference type="PROSITE" id="PS51257">
    <property type="entry name" value="PROKAR_LIPOPROTEIN"/>
    <property type="match status" value="1"/>
</dbReference>
<reference evidence="2 3" key="1">
    <citation type="submission" date="2020-08" db="EMBL/GenBank/DDBJ databases">
        <title>Genomic Encyclopedia of Type Strains, Phase IV (KMG-IV): sequencing the most valuable type-strain genomes for metagenomic binning, comparative biology and taxonomic classification.</title>
        <authorList>
            <person name="Goeker M."/>
        </authorList>
    </citation>
    <scope>NUCLEOTIDE SEQUENCE [LARGE SCALE GENOMIC DNA]</scope>
    <source>
        <strain evidence="2 3">DSM 29007</strain>
    </source>
</reference>
<dbReference type="Gene3D" id="2.60.120.380">
    <property type="match status" value="1"/>
</dbReference>
<sequence length="153" mass="16144">MNSADCRLLPRPAVLALTAALGGCGLSVSPPPQAHPAPVVLNRGEETRGRLEESDPQAEDESYYDEYEVRGRPGERVTLVMRSTEFDAFLAAGSGAGALWRQTAGDDNGAGGTDSRLVLTLPDAGRIVVRANSLDPHKTGAYRITIEAATPSI</sequence>
<evidence type="ECO:0000256" key="1">
    <source>
        <dbReference type="SAM" id="MobiDB-lite"/>
    </source>
</evidence>
<dbReference type="RefSeq" id="WP_170034569.1">
    <property type="nucleotide sequence ID" value="NZ_JABDTL010000001.1"/>
</dbReference>
<evidence type="ECO:0000313" key="2">
    <source>
        <dbReference type="EMBL" id="MBB6070693.1"/>
    </source>
</evidence>
<protein>
    <submittedName>
        <fullName evidence="2">Uncharacterized protein</fullName>
    </submittedName>
</protein>
<dbReference type="Proteomes" id="UP000582837">
    <property type="component" value="Unassembled WGS sequence"/>
</dbReference>
<feature type="region of interest" description="Disordered" evidence="1">
    <location>
        <begin position="28"/>
        <end position="63"/>
    </location>
</feature>
<keyword evidence="3" id="KW-1185">Reference proteome</keyword>
<organism evidence="2 3">
    <name type="scientific">Longimicrobium terrae</name>
    <dbReference type="NCBI Taxonomy" id="1639882"/>
    <lineage>
        <taxon>Bacteria</taxon>
        <taxon>Pseudomonadati</taxon>
        <taxon>Gemmatimonadota</taxon>
        <taxon>Longimicrobiia</taxon>
        <taxon>Longimicrobiales</taxon>
        <taxon>Longimicrobiaceae</taxon>
        <taxon>Longimicrobium</taxon>
    </lineage>
</organism>
<feature type="compositionally biased region" description="Acidic residues" evidence="1">
    <location>
        <begin position="54"/>
        <end position="63"/>
    </location>
</feature>
<feature type="compositionally biased region" description="Basic and acidic residues" evidence="1">
    <location>
        <begin position="43"/>
        <end position="53"/>
    </location>
</feature>
<name>A0A841GY71_9BACT</name>
<gene>
    <name evidence="2" type="ORF">HNQ61_002314</name>
</gene>
<accession>A0A841GY71</accession>